<evidence type="ECO:0000313" key="1">
    <source>
        <dbReference type="EMBL" id="ACH46831.1"/>
    </source>
</evidence>
<dbReference type="RefSeq" id="YP_002154701.1">
    <property type="nucleotide sequence ID" value="NC_011183.1"/>
</dbReference>
<dbReference type="InterPro" id="IPR055621">
    <property type="entry name" value="DUF7197"/>
</dbReference>
<protein>
    <submittedName>
        <fullName evidence="1">Uncharacterized protein</fullName>
    </submittedName>
</protein>
<dbReference type="KEGG" id="vg:6804862"/>
<evidence type="ECO:0000313" key="2">
    <source>
        <dbReference type="Proteomes" id="UP000204092"/>
    </source>
</evidence>
<dbReference type="Pfam" id="PF23827">
    <property type="entry name" value="DUF7197"/>
    <property type="match status" value="1"/>
</dbReference>
<dbReference type="Proteomes" id="UP000204092">
    <property type="component" value="Segment"/>
</dbReference>
<accession>B5LWG8</accession>
<sequence>MDGPFLGCTKSADLSDSDQLLLLSVLRWYNTNSKRVSGFLEIVERNNGLSLRVIDWLVTNYCKTTPVMLHRRDGPPTDLYRDYQKYLSAYNKKNMDPFARRKRVTITLFGKKTRKSTLGQLNFFRWFLKNKLEEFMHLNKAVVEDDMKRVADRVSQKKRHRKKAPTARVFSGKFLVEFS</sequence>
<dbReference type="EMBL" id="EU916176">
    <property type="protein sequence ID" value="ACH46831.1"/>
    <property type="molecule type" value="Genomic_DNA"/>
</dbReference>
<keyword evidence="2" id="KW-1185">Reference proteome</keyword>
<organism evidence="1 2">
    <name type="scientific">Feldmannia species virus</name>
    <dbReference type="NCBI Taxonomy" id="39420"/>
    <lineage>
        <taxon>Viruses</taxon>
        <taxon>Varidnaviria</taxon>
        <taxon>Bamfordvirae</taxon>
        <taxon>Nucleocytoviricota</taxon>
        <taxon>Megaviricetes</taxon>
        <taxon>Algavirales</taxon>
        <taxon>Phycodnaviridae</taxon>
        <taxon>Phaeovirus</taxon>
        <taxon>Phaeovirus feldmanniae</taxon>
    </lineage>
</organism>
<name>B5LWG8_9PHYC</name>
<dbReference type="GeneID" id="6804862"/>
<dbReference type="OrthoDB" id="13112at10239"/>
<proteinExistence type="predicted"/>
<reference evidence="1 2" key="1">
    <citation type="journal article" date="2009" name="Virology">
        <title>Genomic analysis of the smallest giant virus--Feldmannia sp. virus 158.</title>
        <authorList>
            <person name="Schroeder D.C."/>
            <person name="Park Y."/>
            <person name="Yoon H.M."/>
            <person name="Lee Y.S."/>
            <person name="Kang S.W."/>
            <person name="Meints R.H."/>
            <person name="Ivey R.G."/>
            <person name="Choi T.J."/>
        </authorList>
    </citation>
    <scope>NUCLEOTIDE SEQUENCE [LARGE SCALE GENOMIC DNA]</scope>
    <source>
        <strain evidence="1">FsV-158</strain>
    </source>
</reference>